<protein>
    <recommendedName>
        <fullName evidence="2">Protein kinase domain-containing protein</fullName>
    </recommendedName>
</protein>
<comment type="caution">
    <text evidence="3">The sequence shown here is derived from an EMBL/GenBank/DDBJ whole genome shotgun (WGS) entry which is preliminary data.</text>
</comment>
<organism evidence="3 4">
    <name type="scientific">Candolleomyces eurysporus</name>
    <dbReference type="NCBI Taxonomy" id="2828524"/>
    <lineage>
        <taxon>Eukaryota</taxon>
        <taxon>Fungi</taxon>
        <taxon>Dikarya</taxon>
        <taxon>Basidiomycota</taxon>
        <taxon>Agaricomycotina</taxon>
        <taxon>Agaricomycetes</taxon>
        <taxon>Agaricomycetidae</taxon>
        <taxon>Agaricales</taxon>
        <taxon>Agaricineae</taxon>
        <taxon>Psathyrellaceae</taxon>
        <taxon>Candolleomyces</taxon>
    </lineage>
</organism>
<evidence type="ECO:0000313" key="4">
    <source>
        <dbReference type="Proteomes" id="UP001140091"/>
    </source>
</evidence>
<dbReference type="GO" id="GO:0004672">
    <property type="term" value="F:protein kinase activity"/>
    <property type="evidence" value="ECO:0007669"/>
    <property type="project" value="InterPro"/>
</dbReference>
<gene>
    <name evidence="3" type="ORF">H1R20_g8123</name>
</gene>
<dbReference type="Proteomes" id="UP001140091">
    <property type="component" value="Unassembled WGS sequence"/>
</dbReference>
<dbReference type="SMART" id="SM00220">
    <property type="entry name" value="S_TKc"/>
    <property type="match status" value="1"/>
</dbReference>
<dbReference type="PANTHER" id="PTHR24347">
    <property type="entry name" value="SERINE/THREONINE-PROTEIN KINASE"/>
    <property type="match status" value="1"/>
</dbReference>
<keyword evidence="4" id="KW-1185">Reference proteome</keyword>
<dbReference type="SUPFAM" id="SSF56112">
    <property type="entry name" value="Protein kinase-like (PK-like)"/>
    <property type="match status" value="1"/>
</dbReference>
<feature type="compositionally biased region" description="Polar residues" evidence="1">
    <location>
        <begin position="202"/>
        <end position="239"/>
    </location>
</feature>
<dbReference type="PROSITE" id="PS00108">
    <property type="entry name" value="PROTEIN_KINASE_ST"/>
    <property type="match status" value="1"/>
</dbReference>
<feature type="non-terminal residue" evidence="3">
    <location>
        <position position="1"/>
    </location>
</feature>
<feature type="domain" description="Protein kinase" evidence="2">
    <location>
        <begin position="498"/>
        <end position="759"/>
    </location>
</feature>
<evidence type="ECO:0000256" key="1">
    <source>
        <dbReference type="SAM" id="MobiDB-lite"/>
    </source>
</evidence>
<dbReference type="Gene3D" id="1.10.510.10">
    <property type="entry name" value="Transferase(Phosphotransferase) domain 1"/>
    <property type="match status" value="1"/>
</dbReference>
<evidence type="ECO:0000259" key="2">
    <source>
        <dbReference type="PROSITE" id="PS50011"/>
    </source>
</evidence>
<dbReference type="CDD" id="cd00180">
    <property type="entry name" value="PKc"/>
    <property type="match status" value="1"/>
</dbReference>
<feature type="region of interest" description="Disordered" evidence="1">
    <location>
        <begin position="195"/>
        <end position="239"/>
    </location>
</feature>
<accession>A0A9W8J9P5</accession>
<evidence type="ECO:0000313" key="3">
    <source>
        <dbReference type="EMBL" id="KAJ2928829.1"/>
    </source>
</evidence>
<dbReference type="Pfam" id="PF00069">
    <property type="entry name" value="Pkinase"/>
    <property type="match status" value="1"/>
</dbReference>
<sequence length="759" mass="85188">MSTSDPLALWCFFIDSKGQIFGQEFIIHSKGTDSIADLKKPILKAVTNDPLPAASLRVGRAMGLKISDADLEQKVLQLYECNKLQLLKACDTIGDLGLKEGDILVIDLPKHQPGNVAGKPHLQKIPQEYRHLVMSVAQQGTVMDSDLELNNIIEERKPNSTIQAIQKYLGRPRHVNLEEAIRAVDEMSALIAKRQISKRKNSAPSNSNNNVLPGSTNNAGSNDNAPPTPSASNDITMSTPDMNPEVDNVGYLCSVPELLHLQTVWVSNYSATNLQKPRSSNKYPRYTKTHANAAIFFPFAFGLGMCPDFTCQLAGYSWPITFFIETDKQLYSYDPSSDFQLQHGGSVRFLAKVQSVSSQEDRCRMLLQAACFVKFANNHFEMYKEKKNFFLVAAYILDSGVAKRYIVFQDENDPGKVKYSTPDEFGLNVRTELIEFLRELYNLTSWTAATESEQDLQESQKEVSRLTAETSPAVKAAMQQKTTYGGDESIRQIEAENYDVVRPVVHDSGGGSWRLLSGPPSPNIWIVFEQSDIHKTNPLIAKRVSKPSRELEILQYLHAKTSPSPYIIALYRHFAAGSVGYLIFPQLNRFDENSLRHKRVKQPCQSLINGVAYLHANRVAHLDLKPDNLLYDAAGQLKIIDFDIAVLVRDEEEKIEGYRGTHGWTAPEIGHYDGPKQSYSAIKADRWACGRLLQEFLVFEPIRRFSSLAEHLMAENPNERPSLVQWCDPQVDRRRTRAIGDEQGDIDVPAPPIKKAKMA</sequence>
<name>A0A9W8J9P5_9AGAR</name>
<dbReference type="EMBL" id="JANBPK010000919">
    <property type="protein sequence ID" value="KAJ2928829.1"/>
    <property type="molecule type" value="Genomic_DNA"/>
</dbReference>
<feature type="region of interest" description="Disordered" evidence="1">
    <location>
        <begin position="739"/>
        <end position="759"/>
    </location>
</feature>
<dbReference type="InterPro" id="IPR000719">
    <property type="entry name" value="Prot_kinase_dom"/>
</dbReference>
<reference evidence="3" key="1">
    <citation type="submission" date="2022-06" db="EMBL/GenBank/DDBJ databases">
        <title>Genome Sequence of Candolleomyces eurysporus.</title>
        <authorList>
            <person name="Buettner E."/>
        </authorList>
    </citation>
    <scope>NUCLEOTIDE SEQUENCE</scope>
    <source>
        <strain evidence="3">VTCC 930004</strain>
    </source>
</reference>
<dbReference type="AlphaFoldDB" id="A0A9W8J9P5"/>
<dbReference type="PROSITE" id="PS50011">
    <property type="entry name" value="PROTEIN_KINASE_DOM"/>
    <property type="match status" value="1"/>
</dbReference>
<dbReference type="InterPro" id="IPR008271">
    <property type="entry name" value="Ser/Thr_kinase_AS"/>
</dbReference>
<proteinExistence type="predicted"/>
<dbReference type="OrthoDB" id="4062651at2759"/>
<dbReference type="GO" id="GO:0005524">
    <property type="term" value="F:ATP binding"/>
    <property type="evidence" value="ECO:0007669"/>
    <property type="project" value="InterPro"/>
</dbReference>
<dbReference type="InterPro" id="IPR011009">
    <property type="entry name" value="Kinase-like_dom_sf"/>
</dbReference>